<dbReference type="EMBL" id="CDHN01000004">
    <property type="protein sequence ID" value="CEJ92052.1"/>
    <property type="molecule type" value="Genomic_DNA"/>
</dbReference>
<accession>A0A0A1TNG6</accession>
<dbReference type="InterPro" id="IPR027417">
    <property type="entry name" value="P-loop_NTPase"/>
</dbReference>
<keyword evidence="1" id="KW-0547">Nucleotide-binding</keyword>
<organism evidence="4 5">
    <name type="scientific">[Torrubiella] hemipterigena</name>
    <dbReference type="NCBI Taxonomy" id="1531966"/>
    <lineage>
        <taxon>Eukaryota</taxon>
        <taxon>Fungi</taxon>
        <taxon>Dikarya</taxon>
        <taxon>Ascomycota</taxon>
        <taxon>Pezizomycotina</taxon>
        <taxon>Sordariomycetes</taxon>
        <taxon>Hypocreomycetidae</taxon>
        <taxon>Hypocreales</taxon>
        <taxon>Clavicipitaceae</taxon>
        <taxon>Clavicipitaceae incertae sedis</taxon>
        <taxon>'Torrubiella' clade</taxon>
    </lineage>
</organism>
<evidence type="ECO:0000313" key="5">
    <source>
        <dbReference type="Proteomes" id="UP000039046"/>
    </source>
</evidence>
<dbReference type="GO" id="GO:0005524">
    <property type="term" value="F:ATP binding"/>
    <property type="evidence" value="ECO:0007669"/>
    <property type="project" value="UniProtKB-KW"/>
</dbReference>
<dbReference type="Gene3D" id="3.40.50.300">
    <property type="entry name" value="P-loop containing nucleotide triphosphate hydrolases"/>
    <property type="match status" value="1"/>
</dbReference>
<evidence type="ECO:0000313" key="4">
    <source>
        <dbReference type="EMBL" id="CEJ92052.1"/>
    </source>
</evidence>
<protein>
    <recommendedName>
        <fullName evidence="3">Zeta toxin domain-containing protein</fullName>
    </recommendedName>
</protein>
<dbReference type="SUPFAM" id="SSF52540">
    <property type="entry name" value="P-loop containing nucleoside triphosphate hydrolases"/>
    <property type="match status" value="2"/>
</dbReference>
<evidence type="ECO:0000256" key="1">
    <source>
        <dbReference type="ARBA" id="ARBA00022741"/>
    </source>
</evidence>
<sequence length="302" mass="33756">MPPPPDVSGYRLPEAEAARIFETEILPVEFPADVNPPAADHPVAVLVVGQTGAGKTLLAPTILKQIASRQPAHFIADTYKTYHPEYTKLMLTSPNLASPATGYDARKWLAMAAKEAVNRKRNVLLESACRHPDDFCELAEIFREAGYFIWVFVLAVPEPLSRIGILTRFYEKKPEGQSRGLPVRLTPVKVHNDSYAGLLHAAKFLDEHKTSMHAMVVRRGNLIAYGLDSVEVKLERERRRPLNKEEMQTALDDIQRLSTHEDTAEQLTQIRELLKPLIDGSASTDDLPALRSLDSLGNWMES</sequence>
<keyword evidence="5" id="KW-1185">Reference proteome</keyword>
<proteinExistence type="predicted"/>
<dbReference type="HOGENOM" id="CLU_043074_1_0_1"/>
<dbReference type="Pfam" id="PF06414">
    <property type="entry name" value="Zeta_toxin"/>
    <property type="match status" value="1"/>
</dbReference>
<dbReference type="OrthoDB" id="2881954at2759"/>
<dbReference type="PROSITE" id="PS00675">
    <property type="entry name" value="SIGMA54_INTERACT_1"/>
    <property type="match status" value="1"/>
</dbReference>
<evidence type="ECO:0000256" key="2">
    <source>
        <dbReference type="ARBA" id="ARBA00022840"/>
    </source>
</evidence>
<dbReference type="AlphaFoldDB" id="A0A0A1TNG6"/>
<dbReference type="GO" id="GO:0016301">
    <property type="term" value="F:kinase activity"/>
    <property type="evidence" value="ECO:0007669"/>
    <property type="project" value="InterPro"/>
</dbReference>
<reference evidence="4 5" key="1">
    <citation type="journal article" date="2015" name="Genome Announc.">
        <title>Draft Genome Sequence and Gene Annotation of the Entomopathogenic Fungus Verticillium hemipterigenum.</title>
        <authorList>
            <person name="Horn F."/>
            <person name="Habel A."/>
            <person name="Scharf D.H."/>
            <person name="Dworschak J."/>
            <person name="Brakhage A.A."/>
            <person name="Guthke R."/>
            <person name="Hertweck C."/>
            <person name="Linde J."/>
        </authorList>
    </citation>
    <scope>NUCLEOTIDE SEQUENCE [LARGE SCALE GENOMIC DNA]</scope>
</reference>
<gene>
    <name evidence="4" type="ORF">VHEMI07730</name>
</gene>
<feature type="domain" description="Zeta toxin" evidence="3">
    <location>
        <begin position="37"/>
        <end position="221"/>
    </location>
</feature>
<dbReference type="InterPro" id="IPR025662">
    <property type="entry name" value="Sigma_54_int_dom_ATP-bd_1"/>
</dbReference>
<name>A0A0A1TNG6_9HYPO</name>
<evidence type="ECO:0000259" key="3">
    <source>
        <dbReference type="Pfam" id="PF06414"/>
    </source>
</evidence>
<dbReference type="InterPro" id="IPR010488">
    <property type="entry name" value="Zeta_toxin_domain"/>
</dbReference>
<keyword evidence="2" id="KW-0067">ATP-binding</keyword>
<dbReference type="Proteomes" id="UP000039046">
    <property type="component" value="Unassembled WGS sequence"/>
</dbReference>